<keyword evidence="5" id="KW-0833">Ubl conjugation pathway</keyword>
<dbReference type="InterPro" id="IPR001394">
    <property type="entry name" value="Peptidase_C19_UCH"/>
</dbReference>
<feature type="compositionally biased region" description="Low complexity" evidence="8">
    <location>
        <begin position="747"/>
        <end position="756"/>
    </location>
</feature>
<dbReference type="InterPro" id="IPR028889">
    <property type="entry name" value="USP"/>
</dbReference>
<protein>
    <recommendedName>
        <fullName evidence="3">ubiquitinyl hydrolase 1</fullName>
        <ecNumber evidence="3">3.4.19.12</ecNumber>
    </recommendedName>
</protein>
<dbReference type="InterPro" id="IPR036873">
    <property type="entry name" value="Rhodanese-like_dom_sf"/>
</dbReference>
<proteinExistence type="inferred from homology"/>
<feature type="region of interest" description="Disordered" evidence="8">
    <location>
        <begin position="1"/>
        <end position="33"/>
    </location>
</feature>
<evidence type="ECO:0000256" key="7">
    <source>
        <dbReference type="ARBA" id="ARBA00022807"/>
    </source>
</evidence>
<organism evidence="11 12">
    <name type="scientific">Hebeloma cylindrosporum</name>
    <dbReference type="NCBI Taxonomy" id="76867"/>
    <lineage>
        <taxon>Eukaryota</taxon>
        <taxon>Fungi</taxon>
        <taxon>Dikarya</taxon>
        <taxon>Basidiomycota</taxon>
        <taxon>Agaricomycotina</taxon>
        <taxon>Agaricomycetes</taxon>
        <taxon>Agaricomycetidae</taxon>
        <taxon>Agaricales</taxon>
        <taxon>Agaricineae</taxon>
        <taxon>Hymenogastraceae</taxon>
        <taxon>Hebeloma</taxon>
    </lineage>
</organism>
<dbReference type="STRING" id="686832.A0A0C2YTR0"/>
<evidence type="ECO:0000313" key="11">
    <source>
        <dbReference type="EMBL" id="KIM44412.1"/>
    </source>
</evidence>
<name>A0A0C2YTR0_HEBCY</name>
<dbReference type="InterPro" id="IPR038765">
    <property type="entry name" value="Papain-like_cys_pep_sf"/>
</dbReference>
<dbReference type="SMART" id="SM00450">
    <property type="entry name" value="RHOD"/>
    <property type="match status" value="1"/>
</dbReference>
<feature type="compositionally biased region" description="Pro residues" evidence="8">
    <location>
        <begin position="656"/>
        <end position="669"/>
    </location>
</feature>
<feature type="region of interest" description="Disordered" evidence="8">
    <location>
        <begin position="180"/>
        <end position="356"/>
    </location>
</feature>
<dbReference type="AlphaFoldDB" id="A0A0C2YTR0"/>
<evidence type="ECO:0000256" key="2">
    <source>
        <dbReference type="ARBA" id="ARBA00009085"/>
    </source>
</evidence>
<feature type="compositionally biased region" description="Polar residues" evidence="8">
    <location>
        <begin position="309"/>
        <end position="345"/>
    </location>
</feature>
<dbReference type="GO" id="GO:0004843">
    <property type="term" value="F:cysteine-type deubiquitinase activity"/>
    <property type="evidence" value="ECO:0007669"/>
    <property type="project" value="UniProtKB-EC"/>
</dbReference>
<feature type="domain" description="USP" evidence="10">
    <location>
        <begin position="785"/>
        <end position="1145"/>
    </location>
</feature>
<keyword evidence="12" id="KW-1185">Reference proteome</keyword>
<dbReference type="PROSITE" id="PS50235">
    <property type="entry name" value="USP_3"/>
    <property type="match status" value="1"/>
</dbReference>
<dbReference type="OrthoDB" id="292964at2759"/>
<feature type="compositionally biased region" description="Basic and acidic residues" evidence="8">
    <location>
        <begin position="547"/>
        <end position="557"/>
    </location>
</feature>
<dbReference type="PROSITE" id="PS00972">
    <property type="entry name" value="USP_1"/>
    <property type="match status" value="1"/>
</dbReference>
<feature type="compositionally biased region" description="Low complexity" evidence="8">
    <location>
        <begin position="203"/>
        <end position="226"/>
    </location>
</feature>
<comment type="catalytic activity">
    <reaction evidence="1">
        <text>Thiol-dependent hydrolysis of ester, thioester, amide, peptide and isopeptide bonds formed by the C-terminal Gly of ubiquitin (a 76-residue protein attached to proteins as an intracellular targeting signal).</text>
        <dbReference type="EC" id="3.4.19.12"/>
    </reaction>
</comment>
<dbReference type="Pfam" id="PF00581">
    <property type="entry name" value="Rhodanese"/>
    <property type="match status" value="1"/>
</dbReference>
<dbReference type="Gene3D" id="3.90.70.10">
    <property type="entry name" value="Cysteine proteinases"/>
    <property type="match status" value="1"/>
</dbReference>
<dbReference type="EC" id="3.4.19.12" evidence="3"/>
<feature type="compositionally biased region" description="Polar residues" evidence="8">
    <location>
        <begin position="242"/>
        <end position="258"/>
    </location>
</feature>
<dbReference type="Proteomes" id="UP000053424">
    <property type="component" value="Unassembled WGS sequence"/>
</dbReference>
<comment type="similarity">
    <text evidence="2">Belongs to the peptidase C19 family.</text>
</comment>
<dbReference type="InterPro" id="IPR018200">
    <property type="entry name" value="USP_CS"/>
</dbReference>
<dbReference type="GO" id="GO:0016579">
    <property type="term" value="P:protein deubiquitination"/>
    <property type="evidence" value="ECO:0007669"/>
    <property type="project" value="InterPro"/>
</dbReference>
<feature type="domain" description="Rhodanese" evidence="9">
    <location>
        <begin position="371"/>
        <end position="494"/>
    </location>
</feature>
<dbReference type="SUPFAM" id="SSF52821">
    <property type="entry name" value="Rhodanese/Cell cycle control phosphatase"/>
    <property type="match status" value="1"/>
</dbReference>
<keyword evidence="4" id="KW-0645">Protease</keyword>
<dbReference type="Gene3D" id="3.40.250.10">
    <property type="entry name" value="Rhodanese-like domain"/>
    <property type="match status" value="1"/>
</dbReference>
<evidence type="ECO:0000256" key="1">
    <source>
        <dbReference type="ARBA" id="ARBA00000707"/>
    </source>
</evidence>
<evidence type="ECO:0000256" key="3">
    <source>
        <dbReference type="ARBA" id="ARBA00012759"/>
    </source>
</evidence>
<dbReference type="InterPro" id="IPR001763">
    <property type="entry name" value="Rhodanese-like_dom"/>
</dbReference>
<dbReference type="PANTHER" id="PTHR21646">
    <property type="entry name" value="UBIQUITIN CARBOXYL-TERMINAL HYDROLASE"/>
    <property type="match status" value="1"/>
</dbReference>
<dbReference type="InterPro" id="IPR050185">
    <property type="entry name" value="Ub_carboxyl-term_hydrolase"/>
</dbReference>
<dbReference type="SUPFAM" id="SSF54001">
    <property type="entry name" value="Cysteine proteinases"/>
    <property type="match status" value="1"/>
</dbReference>
<evidence type="ECO:0000256" key="6">
    <source>
        <dbReference type="ARBA" id="ARBA00022801"/>
    </source>
</evidence>
<dbReference type="CDD" id="cd02674">
    <property type="entry name" value="Peptidase_C19R"/>
    <property type="match status" value="1"/>
</dbReference>
<accession>A0A0C2YTR0</accession>
<evidence type="ECO:0000259" key="10">
    <source>
        <dbReference type="PROSITE" id="PS50235"/>
    </source>
</evidence>
<dbReference type="CDD" id="cd00158">
    <property type="entry name" value="RHOD"/>
    <property type="match status" value="1"/>
</dbReference>
<feature type="region of interest" description="Disordered" evidence="8">
    <location>
        <begin position="634"/>
        <end position="764"/>
    </location>
</feature>
<dbReference type="GO" id="GO:0006508">
    <property type="term" value="P:proteolysis"/>
    <property type="evidence" value="ECO:0007669"/>
    <property type="project" value="UniProtKB-KW"/>
</dbReference>
<dbReference type="PROSITE" id="PS50206">
    <property type="entry name" value="RHODANESE_3"/>
    <property type="match status" value="1"/>
</dbReference>
<dbReference type="PROSITE" id="PS00973">
    <property type="entry name" value="USP_2"/>
    <property type="match status" value="1"/>
</dbReference>
<evidence type="ECO:0000256" key="8">
    <source>
        <dbReference type="SAM" id="MobiDB-lite"/>
    </source>
</evidence>
<evidence type="ECO:0000256" key="4">
    <source>
        <dbReference type="ARBA" id="ARBA00022670"/>
    </source>
</evidence>
<keyword evidence="7" id="KW-0788">Thiol protease</keyword>
<gene>
    <name evidence="11" type="ORF">M413DRAFT_352602</name>
</gene>
<keyword evidence="6" id="KW-0378">Hydrolase</keyword>
<reference evidence="12" key="2">
    <citation type="submission" date="2015-01" db="EMBL/GenBank/DDBJ databases">
        <title>Evolutionary Origins and Diversification of the Mycorrhizal Mutualists.</title>
        <authorList>
            <consortium name="DOE Joint Genome Institute"/>
            <consortium name="Mycorrhizal Genomics Consortium"/>
            <person name="Kohler A."/>
            <person name="Kuo A."/>
            <person name="Nagy L.G."/>
            <person name="Floudas D."/>
            <person name="Copeland A."/>
            <person name="Barry K.W."/>
            <person name="Cichocki N."/>
            <person name="Veneault-Fourrey C."/>
            <person name="LaButti K."/>
            <person name="Lindquist E.A."/>
            <person name="Lipzen A."/>
            <person name="Lundell T."/>
            <person name="Morin E."/>
            <person name="Murat C."/>
            <person name="Riley R."/>
            <person name="Ohm R."/>
            <person name="Sun H."/>
            <person name="Tunlid A."/>
            <person name="Henrissat B."/>
            <person name="Grigoriev I.V."/>
            <person name="Hibbett D.S."/>
            <person name="Martin F."/>
        </authorList>
    </citation>
    <scope>NUCLEOTIDE SEQUENCE [LARGE SCALE GENOMIC DNA]</scope>
    <source>
        <strain evidence="12">h7</strain>
    </source>
</reference>
<reference evidence="11 12" key="1">
    <citation type="submission" date="2014-04" db="EMBL/GenBank/DDBJ databases">
        <authorList>
            <consortium name="DOE Joint Genome Institute"/>
            <person name="Kuo A."/>
            <person name="Gay G."/>
            <person name="Dore J."/>
            <person name="Kohler A."/>
            <person name="Nagy L.G."/>
            <person name="Floudas D."/>
            <person name="Copeland A."/>
            <person name="Barry K.W."/>
            <person name="Cichocki N."/>
            <person name="Veneault-Fourrey C."/>
            <person name="LaButti K."/>
            <person name="Lindquist E.A."/>
            <person name="Lipzen A."/>
            <person name="Lundell T."/>
            <person name="Morin E."/>
            <person name="Murat C."/>
            <person name="Sun H."/>
            <person name="Tunlid A."/>
            <person name="Henrissat B."/>
            <person name="Grigoriev I.V."/>
            <person name="Hibbett D.S."/>
            <person name="Martin F."/>
            <person name="Nordberg H.P."/>
            <person name="Cantor M.N."/>
            <person name="Hua S.X."/>
        </authorList>
    </citation>
    <scope>NUCLEOTIDE SEQUENCE [LARGE SCALE GENOMIC DNA]</scope>
    <source>
        <strain evidence="12">h7</strain>
    </source>
</reference>
<dbReference type="EMBL" id="KN831773">
    <property type="protein sequence ID" value="KIM44412.1"/>
    <property type="molecule type" value="Genomic_DNA"/>
</dbReference>
<feature type="compositionally biased region" description="Polar residues" evidence="8">
    <location>
        <begin position="694"/>
        <end position="705"/>
    </location>
</feature>
<evidence type="ECO:0000259" key="9">
    <source>
        <dbReference type="PROSITE" id="PS50206"/>
    </source>
</evidence>
<dbReference type="HOGENOM" id="CLU_005922_2_1_1"/>
<dbReference type="PANTHER" id="PTHR21646:SF95">
    <property type="entry name" value="UBIQUITIN CARBOXYL-TERMINAL HYDROLASE 4-RELATED"/>
    <property type="match status" value="1"/>
</dbReference>
<feature type="region of interest" description="Disordered" evidence="8">
    <location>
        <begin position="539"/>
        <end position="589"/>
    </location>
</feature>
<evidence type="ECO:0000256" key="5">
    <source>
        <dbReference type="ARBA" id="ARBA00022786"/>
    </source>
</evidence>
<dbReference type="Pfam" id="PF00443">
    <property type="entry name" value="UCH"/>
    <property type="match status" value="1"/>
</dbReference>
<feature type="compositionally biased region" description="Polar residues" evidence="8">
    <location>
        <begin position="7"/>
        <end position="28"/>
    </location>
</feature>
<sequence length="1150" mass="125046">MPGVAVQPTNSPATPSFGTSHSTAQNGSGRHYGDMSISEIKAKAKEGVNKEARGVSAIALIRAAGTQIHAAKAHEAHGDLRSALGSYIKAATLAKLTMDSPEYLQESKGKGGVIRKELNDFLESDGRDIGSRTNAVEDKLKAIEKTQPTENKGAVPGGSIADRLRALQDSGLSLGQTKLREHTNAPTPPISPRNFQSTPQFNPPASIAPSTSTSSHSIHAFVSPSSLGPPSPSSTPSSSPPNISQLNTYDFTGFNQAFPSIDELDEGPAFSLPSVPTGIGGTNRDPHNGDPSPSPLGSFRNFTVPIERPSSTPITPTTNAFSSRPPSPNKSTIPPKPSTLSNGVTNGPPKPKSPIPVKNIAFPKDLLNYIRDHKVLLIDVRTRAEFDREHIKANAVVCIEPSVLMREGVTADALENSMVVGTRQEASLFSNRDKFDLVAVYDESSTSFGSENSPLSTLVRAISEQAFRKMLKRMPMVLVGGIEAWKKDLGETELVRGPGYMEIERPIPTRDRPTSILLASSPNARQTNFVAANLVTSNSTGTSQDIRASRSRPEGVGHHVSMSLDQSGHTRSPADSGYGPIPQTGDRPLARRPAVLRPSSSSISFTRSLNDTITAPAVTAQSMVNGAVNGPTGTPISYPQFPRHISPHTSGTGVPPATPPAAPFSPPPSAQYDIASPPQASINPSLSRRRSDFVDQSQQALSGFNNGRAPGPIDYPELTSPTIIRPPPVAASTLERQDNRPRVQQVPSPFSPSSTSNALATGPKPPRIQSDYPVIYWPDIQIGTSGLKNLGNTCYMNAPIQCLSATVPFSRFFTEGRWKSAVNYTNPLGSKGKLAGAFAKLLHEMWGGDLPYLTPIDFRRSICQLKSQYNGSDQHDSQEFLSFLIDGIHEDLNRILAKPTYAPTPEEEAELERLPPQIASDREWRAWRARNDSLIVDFFQGQFRSRLECLTCKKTSTTYNVFSILQLPIPHARSGKVPIERCLDAFFNEEILEKDDAWDCPQCKVKRRATKKLSLARLPPVLMIHLKRFEANGRFSDKVDTFVDFPMKSLDLTNYMPPPLPPGVDKSQLNGGLPMSLEDPRTQLPPYRYDLYGVTNHYGNLSSGHYTAFVASRGGWMYCDDSSVKPVDPKQVVGQKAYVLFYKRVRLDYN</sequence>
<evidence type="ECO:0000313" key="12">
    <source>
        <dbReference type="Proteomes" id="UP000053424"/>
    </source>
</evidence>